<dbReference type="PANTHER" id="PTHR43740:SF2">
    <property type="entry name" value="LEUCINE--TRNA LIGASE, MITOCHONDRIAL"/>
    <property type="match status" value="1"/>
</dbReference>
<dbReference type="GO" id="GO:0004823">
    <property type="term" value="F:leucine-tRNA ligase activity"/>
    <property type="evidence" value="ECO:0007669"/>
    <property type="project" value="UniProtKB-EC"/>
</dbReference>
<dbReference type="EMBL" id="CAJOBI010330293">
    <property type="protein sequence ID" value="CAF5197404.1"/>
    <property type="molecule type" value="Genomic_DNA"/>
</dbReference>
<reference evidence="9" key="1">
    <citation type="submission" date="2021-02" db="EMBL/GenBank/DDBJ databases">
        <authorList>
            <person name="Nowell W R."/>
        </authorList>
    </citation>
    <scope>NUCLEOTIDE SEQUENCE</scope>
</reference>
<sequence>TPISNDFDESFANKHNISTLIDSSLHWYQLDLETVLAELRSRELGGYRTSGKLNDWCISRQRYWGTPIPIIHCNHCGPVPVPMNELPIRLPSLENIKSSSKTGISPLANAHDWIKTQCPKCGNLNAKRETDTMDTFVDSSWYFLRYLDNDNTTKPFEPNIANKLMPVDLYIGGLEH</sequence>
<dbReference type="EC" id="6.1.1.4" evidence="2"/>
<feature type="non-terminal residue" evidence="9">
    <location>
        <position position="1"/>
    </location>
</feature>
<dbReference type="InterPro" id="IPR002302">
    <property type="entry name" value="Leu-tRNA-ligase"/>
</dbReference>
<dbReference type="Gene3D" id="3.40.50.620">
    <property type="entry name" value="HUPs"/>
    <property type="match status" value="1"/>
</dbReference>
<feature type="domain" description="Aminoacyl-tRNA synthetase class Ia" evidence="8">
    <location>
        <begin position="53"/>
        <end position="173"/>
    </location>
</feature>
<dbReference type="GO" id="GO:0005524">
    <property type="term" value="F:ATP binding"/>
    <property type="evidence" value="ECO:0007669"/>
    <property type="project" value="UniProtKB-KW"/>
</dbReference>
<dbReference type="PRINTS" id="PR00985">
    <property type="entry name" value="TRNASYNTHLEU"/>
</dbReference>
<evidence type="ECO:0000259" key="8">
    <source>
        <dbReference type="Pfam" id="PF00133"/>
    </source>
</evidence>
<protein>
    <recommendedName>
        <fullName evidence="2">leucine--tRNA ligase</fullName>
        <ecNumber evidence="2">6.1.1.4</ecNumber>
    </recommendedName>
</protein>
<dbReference type="SUPFAM" id="SSF52374">
    <property type="entry name" value="Nucleotidylyl transferase"/>
    <property type="match status" value="1"/>
</dbReference>
<dbReference type="PANTHER" id="PTHR43740">
    <property type="entry name" value="LEUCYL-TRNA SYNTHETASE"/>
    <property type="match status" value="1"/>
</dbReference>
<evidence type="ECO:0000256" key="3">
    <source>
        <dbReference type="ARBA" id="ARBA00022598"/>
    </source>
</evidence>
<accession>A0A8S3IBK7</accession>
<organism evidence="9 10">
    <name type="scientific">Rotaria magnacalcarata</name>
    <dbReference type="NCBI Taxonomy" id="392030"/>
    <lineage>
        <taxon>Eukaryota</taxon>
        <taxon>Metazoa</taxon>
        <taxon>Spiralia</taxon>
        <taxon>Gnathifera</taxon>
        <taxon>Rotifera</taxon>
        <taxon>Eurotatoria</taxon>
        <taxon>Bdelloidea</taxon>
        <taxon>Philodinida</taxon>
        <taxon>Philodinidae</taxon>
        <taxon>Rotaria</taxon>
    </lineage>
</organism>
<proteinExistence type="inferred from homology"/>
<keyword evidence="3" id="KW-0436">Ligase</keyword>
<dbReference type="GO" id="GO:0032543">
    <property type="term" value="P:mitochondrial translation"/>
    <property type="evidence" value="ECO:0007669"/>
    <property type="project" value="TreeGrafter"/>
</dbReference>
<dbReference type="Pfam" id="PF00133">
    <property type="entry name" value="tRNA-synt_1"/>
    <property type="match status" value="1"/>
</dbReference>
<keyword evidence="5" id="KW-0067">ATP-binding</keyword>
<feature type="non-terminal residue" evidence="9">
    <location>
        <position position="176"/>
    </location>
</feature>
<dbReference type="InterPro" id="IPR002300">
    <property type="entry name" value="aa-tRNA-synth_Ia"/>
</dbReference>
<comment type="similarity">
    <text evidence="1">Belongs to the class-I aminoacyl-tRNA synthetase family.</text>
</comment>
<evidence type="ECO:0000256" key="7">
    <source>
        <dbReference type="ARBA" id="ARBA00023146"/>
    </source>
</evidence>
<evidence type="ECO:0000256" key="6">
    <source>
        <dbReference type="ARBA" id="ARBA00022917"/>
    </source>
</evidence>
<evidence type="ECO:0000313" key="9">
    <source>
        <dbReference type="EMBL" id="CAF5197404.1"/>
    </source>
</evidence>
<dbReference type="Proteomes" id="UP000676336">
    <property type="component" value="Unassembled WGS sequence"/>
</dbReference>
<dbReference type="GO" id="GO:0005739">
    <property type="term" value="C:mitochondrion"/>
    <property type="evidence" value="ECO:0007669"/>
    <property type="project" value="TreeGrafter"/>
</dbReference>
<evidence type="ECO:0000256" key="4">
    <source>
        <dbReference type="ARBA" id="ARBA00022741"/>
    </source>
</evidence>
<dbReference type="AlphaFoldDB" id="A0A8S3IBK7"/>
<dbReference type="GO" id="GO:0006429">
    <property type="term" value="P:leucyl-tRNA aminoacylation"/>
    <property type="evidence" value="ECO:0007669"/>
    <property type="project" value="InterPro"/>
</dbReference>
<evidence type="ECO:0000256" key="1">
    <source>
        <dbReference type="ARBA" id="ARBA00005594"/>
    </source>
</evidence>
<evidence type="ECO:0000256" key="5">
    <source>
        <dbReference type="ARBA" id="ARBA00022840"/>
    </source>
</evidence>
<evidence type="ECO:0000256" key="2">
    <source>
        <dbReference type="ARBA" id="ARBA00013164"/>
    </source>
</evidence>
<name>A0A8S3IBK7_9BILA</name>
<keyword evidence="7" id="KW-0030">Aminoacyl-tRNA synthetase</keyword>
<keyword evidence="4" id="KW-0547">Nucleotide-binding</keyword>
<keyword evidence="6" id="KW-0648">Protein biosynthesis</keyword>
<evidence type="ECO:0000313" key="10">
    <source>
        <dbReference type="Proteomes" id="UP000676336"/>
    </source>
</evidence>
<comment type="caution">
    <text evidence="9">The sequence shown here is derived from an EMBL/GenBank/DDBJ whole genome shotgun (WGS) entry which is preliminary data.</text>
</comment>
<dbReference type="InterPro" id="IPR014729">
    <property type="entry name" value="Rossmann-like_a/b/a_fold"/>
</dbReference>
<gene>
    <name evidence="9" type="ORF">SMN809_LOCUS74500</name>
</gene>